<proteinExistence type="predicted"/>
<dbReference type="OrthoDB" id="9134461at2"/>
<evidence type="ECO:0000313" key="3">
    <source>
        <dbReference type="Proteomes" id="UP000007887"/>
    </source>
</evidence>
<geneLocation type="plasmid" evidence="2 3">
    <name>pSRC4</name>
</geneLocation>
<dbReference type="PATRIC" id="fig|927704.6.peg.3440"/>
<dbReference type="KEGG" id="sri:SELR_pSRC400260"/>
<reference evidence="2 3" key="1">
    <citation type="submission" date="2011-10" db="EMBL/GenBank/DDBJ databases">
        <title>Whole genome sequence of Selenomonas ruminantium subsp. lactilytica TAM6421.</title>
        <authorList>
            <person name="Oguchi A."/>
            <person name="Ankai A."/>
            <person name="Kaneko J."/>
            <person name="Yamada-Narita S."/>
            <person name="Fukui S."/>
            <person name="Takahashi M."/>
            <person name="Onodera T."/>
            <person name="Kojima S."/>
            <person name="Fushimi T."/>
            <person name="Abe N."/>
            <person name="Kamio Y."/>
            <person name="Yamazaki S."/>
            <person name="Fujita N."/>
        </authorList>
    </citation>
    <scope>NUCLEOTIDE SEQUENCE [LARGE SCALE GENOMIC DNA]</scope>
    <source>
        <strain evidence="3">NBRC 103574 / TAM6421</strain>
        <plasmid evidence="2 3">pSRC4</plasmid>
    </source>
</reference>
<dbReference type="Pfam" id="PF04860">
    <property type="entry name" value="Phage_portal"/>
    <property type="match status" value="1"/>
</dbReference>
<protein>
    <submittedName>
        <fullName evidence="2">Putative phage portal protein</fullName>
    </submittedName>
</protein>
<sequence length="439" mass="49436">MEIKAFGRVFQMRFGKHSDRETRSTIFAFAQTVPKASTPKPTERMLRDFSRSAIPHRAISLIRDGVLAQNWRVVPAKAGDGRSYKQAIRAIENIIKHPNETDDYRTFWGQIVNETLIGDNGAAEIVFTGNPTQPMKLYPVNGFSLEYCHGFFENPKQPRFCQRQNQYNPVYLYDEDVLYIQHNKTTDSAFGLSPLESAYRQLMALGSAEEYAALQASQAMPRNALNLGEGVSENDLKAFRKYFAEEVYGSGRSPIIGGTKGAGSLKIGAEGDSELFLEWQKHLITIIALSFGIDPKKLGQGSNTDRSTVEEQNESMQNEAIRPICLLIQDAINEKIIRRLGLSDAVKFEFYYEDTHDQKMKAQQIIVDQWNTNALTFAEYREKLGLPYIDSPYNDMTQAEMKSALNKKYAVQTGGFNGVGKNQKDGVDKKTNGEKNTKS</sequence>
<dbReference type="InterPro" id="IPR006944">
    <property type="entry name" value="Phage/GTA_portal"/>
</dbReference>
<gene>
    <name evidence="2" type="ordered locus">SELR_pSRC400260</name>
</gene>
<accession>I0GV90</accession>
<dbReference type="EMBL" id="AP012294">
    <property type="protein sequence ID" value="BAL84677.1"/>
    <property type="molecule type" value="Genomic_DNA"/>
</dbReference>
<dbReference type="RefSeq" id="WP_014425977.1">
    <property type="nucleotide sequence ID" value="NC_017069.1"/>
</dbReference>
<feature type="compositionally biased region" description="Basic and acidic residues" evidence="1">
    <location>
        <begin position="422"/>
        <end position="439"/>
    </location>
</feature>
<name>I0GV90_SELRL</name>
<organism evidence="2 3">
    <name type="scientific">Selenomonas ruminantium subsp. lactilytica (strain NBRC 103574 / TAM6421)</name>
    <dbReference type="NCBI Taxonomy" id="927704"/>
    <lineage>
        <taxon>Bacteria</taxon>
        <taxon>Bacillati</taxon>
        <taxon>Bacillota</taxon>
        <taxon>Negativicutes</taxon>
        <taxon>Selenomonadales</taxon>
        <taxon>Selenomonadaceae</taxon>
        <taxon>Selenomonas</taxon>
    </lineage>
</organism>
<dbReference type="Proteomes" id="UP000007887">
    <property type="component" value="Plasmid pSRC4"/>
</dbReference>
<dbReference type="HOGENOM" id="CLU_051177_0_0_9"/>
<dbReference type="AlphaFoldDB" id="I0GV90"/>
<feature type="region of interest" description="Disordered" evidence="1">
    <location>
        <begin position="414"/>
        <end position="439"/>
    </location>
</feature>
<keyword evidence="2" id="KW-0614">Plasmid</keyword>
<evidence type="ECO:0000313" key="2">
    <source>
        <dbReference type="EMBL" id="BAL84677.1"/>
    </source>
</evidence>
<evidence type="ECO:0000256" key="1">
    <source>
        <dbReference type="SAM" id="MobiDB-lite"/>
    </source>
</evidence>